<dbReference type="Pfam" id="PF00069">
    <property type="entry name" value="Pkinase"/>
    <property type="match status" value="1"/>
</dbReference>
<dbReference type="InterPro" id="IPR011009">
    <property type="entry name" value="Kinase-like_dom_sf"/>
</dbReference>
<proteinExistence type="predicted"/>
<evidence type="ECO:0000256" key="5">
    <source>
        <dbReference type="ARBA" id="ARBA00022777"/>
    </source>
</evidence>
<evidence type="ECO:0000313" key="11">
    <source>
        <dbReference type="Proteomes" id="UP000664844"/>
    </source>
</evidence>
<gene>
    <name evidence="10" type="ORF">J0895_14110</name>
</gene>
<evidence type="ECO:0000313" key="10">
    <source>
        <dbReference type="EMBL" id="MBO0350225.1"/>
    </source>
</evidence>
<evidence type="ECO:0000256" key="3">
    <source>
        <dbReference type="ARBA" id="ARBA00022679"/>
    </source>
</evidence>
<evidence type="ECO:0000256" key="2">
    <source>
        <dbReference type="ARBA" id="ARBA00022527"/>
    </source>
</evidence>
<comment type="caution">
    <text evidence="10">The sequence shown here is derived from an EMBL/GenBank/DDBJ whole genome shotgun (WGS) entry which is preliminary data.</text>
</comment>
<dbReference type="EC" id="2.7.11.1" evidence="1"/>
<protein>
    <recommendedName>
        <fullName evidence="1">non-specific serine/threonine protein kinase</fullName>
        <ecNumber evidence="1">2.7.11.1</ecNumber>
    </recommendedName>
</protein>
<evidence type="ECO:0000256" key="6">
    <source>
        <dbReference type="ARBA" id="ARBA00022840"/>
    </source>
</evidence>
<dbReference type="PANTHER" id="PTHR24363">
    <property type="entry name" value="SERINE/THREONINE PROTEIN KINASE"/>
    <property type="match status" value="1"/>
</dbReference>
<evidence type="ECO:0000256" key="7">
    <source>
        <dbReference type="ARBA" id="ARBA00047899"/>
    </source>
</evidence>
<evidence type="ECO:0000256" key="8">
    <source>
        <dbReference type="ARBA" id="ARBA00048679"/>
    </source>
</evidence>
<reference evidence="10 11" key="1">
    <citation type="submission" date="2021-03" db="EMBL/GenBank/DDBJ databases">
        <title>Metabolic Capacity of the Antarctic Cyanobacterium Phormidium pseudopriestleyi that Sustains Oxygenic Photosynthesis in the Presence of Hydrogen Sulfide.</title>
        <authorList>
            <person name="Lumian J.E."/>
            <person name="Jungblut A.D."/>
            <person name="Dillon M.L."/>
            <person name="Hawes I."/>
            <person name="Doran P.T."/>
            <person name="Mackey T.J."/>
            <person name="Dick G.J."/>
            <person name="Grettenberger C.L."/>
            <person name="Sumner D.Y."/>
        </authorList>
    </citation>
    <scope>NUCLEOTIDE SEQUENCE [LARGE SCALE GENOMIC DNA]</scope>
    <source>
        <strain evidence="10 11">FRX01</strain>
    </source>
</reference>
<comment type="catalytic activity">
    <reaction evidence="8">
        <text>L-seryl-[protein] + ATP = O-phospho-L-seryl-[protein] + ADP + H(+)</text>
        <dbReference type="Rhea" id="RHEA:17989"/>
        <dbReference type="Rhea" id="RHEA-COMP:9863"/>
        <dbReference type="Rhea" id="RHEA-COMP:11604"/>
        <dbReference type="ChEBI" id="CHEBI:15378"/>
        <dbReference type="ChEBI" id="CHEBI:29999"/>
        <dbReference type="ChEBI" id="CHEBI:30616"/>
        <dbReference type="ChEBI" id="CHEBI:83421"/>
        <dbReference type="ChEBI" id="CHEBI:456216"/>
        <dbReference type="EC" id="2.7.11.1"/>
    </reaction>
</comment>
<feature type="domain" description="Protein kinase" evidence="9">
    <location>
        <begin position="12"/>
        <end position="280"/>
    </location>
</feature>
<accession>A0ABS3FSZ7</accession>
<dbReference type="PANTHER" id="PTHR24363:SF0">
    <property type="entry name" value="SERINE_THREONINE KINASE LIKE DOMAIN CONTAINING 1"/>
    <property type="match status" value="1"/>
</dbReference>
<name>A0ABS3FSZ7_9CYAN</name>
<dbReference type="SMART" id="SM00220">
    <property type="entry name" value="S_TKc"/>
    <property type="match status" value="1"/>
</dbReference>
<keyword evidence="4" id="KW-0547">Nucleotide-binding</keyword>
<dbReference type="Gene3D" id="1.10.510.10">
    <property type="entry name" value="Transferase(Phosphotransferase) domain 1"/>
    <property type="match status" value="1"/>
</dbReference>
<keyword evidence="3" id="KW-0808">Transferase</keyword>
<dbReference type="PROSITE" id="PS50011">
    <property type="entry name" value="PROTEIN_KINASE_DOM"/>
    <property type="match status" value="1"/>
</dbReference>
<dbReference type="SUPFAM" id="SSF56112">
    <property type="entry name" value="Protein kinase-like (PK-like)"/>
    <property type="match status" value="1"/>
</dbReference>
<dbReference type="Proteomes" id="UP000664844">
    <property type="component" value="Unassembled WGS sequence"/>
</dbReference>
<dbReference type="InterPro" id="IPR000719">
    <property type="entry name" value="Prot_kinase_dom"/>
</dbReference>
<keyword evidence="6" id="KW-0067">ATP-binding</keyword>
<dbReference type="EMBL" id="JAFLQW010000375">
    <property type="protein sequence ID" value="MBO0350225.1"/>
    <property type="molecule type" value="Genomic_DNA"/>
</dbReference>
<evidence type="ECO:0000256" key="4">
    <source>
        <dbReference type="ARBA" id="ARBA00022741"/>
    </source>
</evidence>
<dbReference type="Gene3D" id="3.30.200.20">
    <property type="entry name" value="Phosphorylase Kinase, domain 1"/>
    <property type="match status" value="1"/>
</dbReference>
<keyword evidence="5 10" id="KW-0418">Kinase</keyword>
<keyword evidence="2 10" id="KW-0723">Serine/threonine-protein kinase</keyword>
<keyword evidence="11" id="KW-1185">Reference proteome</keyword>
<dbReference type="GO" id="GO:0004674">
    <property type="term" value="F:protein serine/threonine kinase activity"/>
    <property type="evidence" value="ECO:0007669"/>
    <property type="project" value="UniProtKB-KW"/>
</dbReference>
<evidence type="ECO:0000256" key="1">
    <source>
        <dbReference type="ARBA" id="ARBA00012513"/>
    </source>
</evidence>
<comment type="catalytic activity">
    <reaction evidence="7">
        <text>L-threonyl-[protein] + ATP = O-phospho-L-threonyl-[protein] + ADP + H(+)</text>
        <dbReference type="Rhea" id="RHEA:46608"/>
        <dbReference type="Rhea" id="RHEA-COMP:11060"/>
        <dbReference type="Rhea" id="RHEA-COMP:11605"/>
        <dbReference type="ChEBI" id="CHEBI:15378"/>
        <dbReference type="ChEBI" id="CHEBI:30013"/>
        <dbReference type="ChEBI" id="CHEBI:30616"/>
        <dbReference type="ChEBI" id="CHEBI:61977"/>
        <dbReference type="ChEBI" id="CHEBI:456216"/>
        <dbReference type="EC" id="2.7.11.1"/>
    </reaction>
</comment>
<evidence type="ECO:0000259" key="9">
    <source>
        <dbReference type="PROSITE" id="PS50011"/>
    </source>
</evidence>
<organism evidence="10 11">
    <name type="scientific">Phormidium pseudopriestleyi FRX01</name>
    <dbReference type="NCBI Taxonomy" id="1759528"/>
    <lineage>
        <taxon>Bacteria</taxon>
        <taxon>Bacillati</taxon>
        <taxon>Cyanobacteriota</taxon>
        <taxon>Cyanophyceae</taxon>
        <taxon>Oscillatoriophycideae</taxon>
        <taxon>Oscillatoriales</taxon>
        <taxon>Oscillatoriaceae</taxon>
        <taxon>Phormidium</taxon>
    </lineage>
</organism>
<sequence>MPILETLLADRYQIVKVLNADGVGNTYIAKDTKNPDHPKCFVKQLNLATSNPHCLKSAQHLFGIEAQTLKQLGNHDRIPRLLHCFTEADSSYLVQEWIEGVKLRHLLPIGQRCSKLWSESACLEFLKQGLSLLHFIHQNGFIHGNIAPDKLIKRTEDGKFTLVDFASVQRIRDQNIPGYRQASIALPIATFGYLPPEQLTGNSRPNSDIYALGLLAIQALTGLHPADLEVNSHTGEIDWHSDAIAPVGLALVALLNKMVRYHCKHRYQSAQDALNELQLLQFPESNPINLQLIEIQPISTPETLEETQDIAAILEAEIAIAAQIRVTLTSTATPSPIEQSDAMDRVSPISPISTISPVDPSTEGMTVPNQPLELESMSSTEMNATPDSVVAQCPLPPQPIPSKKGSSVKGSNILLLGMWGGFTVNSLVITGGLTSLFYFSTADDGPKLLNQARLEYHAGEYDKAIALAESIPNFSQAYSEARTHLERWRVDWEKAQSQFPLVEKAYQEQQWIEVIQAAAPIPDITYWQEKIAPLVQEATVQVAPQTPEWLEAAYAKGRERDFKGALELLRKIPRGTPAYEEAVSKIPEYEENYRIRLEAEAHELLTQAYQAAIAKDFAKAIQLLEKIPSGTPTYAKVQEKIREYRDKQRIKGNSLLQKAYQRARKQDFVGAIEILKQIPRDTPAYAIAQTKQVEYTQKQRNRRQRASVNGVNVATDATVQLLGMFVDRQPSDRTAVGFPEAVSPGFNPGDLLQEIS</sequence>
<dbReference type="RefSeq" id="WP_207088711.1">
    <property type="nucleotide sequence ID" value="NZ_JAFLQW010000375.1"/>
</dbReference>